<dbReference type="PANTHER" id="PTHR22953">
    <property type="entry name" value="ACID PHOSPHATASE RELATED"/>
    <property type="match status" value="1"/>
</dbReference>
<dbReference type="InterPro" id="IPR035992">
    <property type="entry name" value="Ricin_B-like_lectins"/>
</dbReference>
<feature type="domain" description="Ricin B lectin" evidence="3">
    <location>
        <begin position="647"/>
        <end position="726"/>
    </location>
</feature>
<dbReference type="Pfam" id="PF00149">
    <property type="entry name" value="Metallophos"/>
    <property type="match status" value="1"/>
</dbReference>
<dbReference type="Pfam" id="PF14200">
    <property type="entry name" value="RicinB_lectin_2"/>
    <property type="match status" value="1"/>
</dbReference>
<organism evidence="6 7">
    <name type="scientific">Aporhodopirellula aestuarii</name>
    <dbReference type="NCBI Taxonomy" id="2950107"/>
    <lineage>
        <taxon>Bacteria</taxon>
        <taxon>Pseudomonadati</taxon>
        <taxon>Planctomycetota</taxon>
        <taxon>Planctomycetia</taxon>
        <taxon>Pirellulales</taxon>
        <taxon>Pirellulaceae</taxon>
        <taxon>Aporhodopirellula</taxon>
    </lineage>
</organism>
<dbReference type="InterPro" id="IPR039331">
    <property type="entry name" value="PAPs-like"/>
</dbReference>
<evidence type="ECO:0000313" key="6">
    <source>
        <dbReference type="EMBL" id="MCM2374491.1"/>
    </source>
</evidence>
<evidence type="ECO:0000259" key="4">
    <source>
        <dbReference type="Pfam" id="PF14252"/>
    </source>
</evidence>
<dbReference type="SUPFAM" id="SSF50370">
    <property type="entry name" value="Ricin B-like lectins"/>
    <property type="match status" value="1"/>
</dbReference>
<comment type="caution">
    <text evidence="6">The sequence shown here is derived from an EMBL/GenBank/DDBJ whole genome shotgun (WGS) entry which is preliminary data.</text>
</comment>
<feature type="domain" description="Carbohydrate binding module xylan-binding" evidence="5">
    <location>
        <begin position="359"/>
        <end position="446"/>
    </location>
</feature>
<sequence>MLRLRRRYRGKQNRVRWSLSSLEPRLLLAADAGAAPIAAAVADDVPAASESETHHSDAVNLVFIDANIENLSELIDGIDGHYQLILLDANRSGLEQISEVLGKRSNVASLHVIAHGEAGKLAIGNEVVSQQTLIRQQQQIRQWGESLTVDADILVYGCRTGEGDVGRSFVEYLSRLTGADVAASVDATGNTDRNGDWDLERVVGTIESKVVINPRQRDQYQGLFPISIRAAGAENVEQMLLQIDGVTVATYDDVGGDADAGVFVEFTHNIDGITPDQVRIAFTNDSWDPANGIDRNLRVDNITIDGTTYETEDPSVFSTGTWLPADGLQPGFRQSEYLNANGYFQYAESGGNGNEESVIDLRVLGSEGTEQFQLQIDGQVVADFSATNAFQTFSYTTADSVTADQIRIEYTNDTWDPANGIDANLTVDWIEIDGTRYETEGLDVFSTGTWTAADGIQPGFGRGDTLHTNGYFQYAEPTENGNDGSVIDVSAVGAEGTEQFNVQIDGQIVALFSATTGFQTFRYTAADSVTADQVRIAFTNDTYDPANGIDANLTVDWIEIDGARFETEGPAVYSTGTWTAADGIQPGFGRGDTLSTNGYFQYAQTVPGIGDGEIWLLESVLFPGQYMRLEEVGGNVSLSTTADARSMWRVEDTGAGSTLQNVATGQYLDADGTADGGNIDVSGTTIETDDLWLIVDNGAAGLTLRNVDTNGYIDGDSIAEGSNVDQSPTVSADDYWIQTVIVNPDTRALPDANEVTFAAFGDYGIANAQTPLISSLVHGLSADIILGLGDSRYAGETYAGVHGAFYPYYLNGAQPNEDAPTGGTSQINRFFAAPGNHDFDDAGGINEFINYFSLPGDGVPTASSTGSELHYDFLWGPAHFFVIDAESFLNDPSSATAQTAWLQSQLLASTSPWQIVVMHNPPFSSGDDHGSEPALQLDYALWGADLVLTGHDHIYERLERGGITYIVSGLGGKSIRSFDDIETGSIARYKDNFGVSMFTATETQIIGSFIDINGVVQDSFVIESV</sequence>
<dbReference type="Gene3D" id="3.60.21.10">
    <property type="match status" value="1"/>
</dbReference>
<dbReference type="InterPro" id="IPR004843">
    <property type="entry name" value="Calcineurin-like_PHP"/>
</dbReference>
<dbReference type="RefSeq" id="WP_250932383.1">
    <property type="nucleotide sequence ID" value="NZ_JAMQBK010000087.1"/>
</dbReference>
<evidence type="ECO:0000256" key="1">
    <source>
        <dbReference type="ARBA" id="ARBA00022729"/>
    </source>
</evidence>
<proteinExistence type="predicted"/>
<dbReference type="SUPFAM" id="SSF56300">
    <property type="entry name" value="Metallo-dependent phosphatases"/>
    <property type="match status" value="1"/>
</dbReference>
<keyword evidence="7" id="KW-1185">Reference proteome</keyword>
<dbReference type="InterPro" id="IPR029052">
    <property type="entry name" value="Metallo-depent_PP-like"/>
</dbReference>
<feature type="domain" description="Calcineurin-like phosphoesterase" evidence="2">
    <location>
        <begin position="760"/>
        <end position="955"/>
    </location>
</feature>
<dbReference type="InterPro" id="IPR031768">
    <property type="entry name" value="CBM60_xylan-bd"/>
</dbReference>
<evidence type="ECO:0000259" key="5">
    <source>
        <dbReference type="Pfam" id="PF16841"/>
    </source>
</evidence>
<reference evidence="6 7" key="1">
    <citation type="journal article" date="2022" name="Syst. Appl. Microbiol.">
        <title>Rhodopirellula aestuarii sp. nov., a novel member of the genus Rhodopirellula isolated from brackish sediments collected in the Tagus River estuary, Portugal.</title>
        <authorList>
            <person name="Vitorino I.R."/>
            <person name="Klimek D."/>
            <person name="Calusinska M."/>
            <person name="Lobo-da-Cunha A."/>
            <person name="Vasconcelos V."/>
            <person name="Lage O.M."/>
        </authorList>
    </citation>
    <scope>NUCLEOTIDE SEQUENCE [LARGE SCALE GENOMIC DNA]</scope>
    <source>
        <strain evidence="6 7">ICT_H3.1</strain>
    </source>
</reference>
<evidence type="ECO:0000259" key="2">
    <source>
        <dbReference type="Pfam" id="PF00149"/>
    </source>
</evidence>
<evidence type="ECO:0000259" key="3">
    <source>
        <dbReference type="Pfam" id="PF14200"/>
    </source>
</evidence>
<dbReference type="PANTHER" id="PTHR22953:SF153">
    <property type="entry name" value="PURPLE ACID PHOSPHATASE"/>
    <property type="match status" value="1"/>
</dbReference>
<gene>
    <name evidence="6" type="ORF">NB063_28050</name>
</gene>
<name>A0ABT0UCB2_9BACT</name>
<dbReference type="CDD" id="cd00161">
    <property type="entry name" value="beta-trefoil_Ricin-like"/>
    <property type="match status" value="1"/>
</dbReference>
<protein>
    <submittedName>
        <fullName evidence="6">DUF4347 domain-containing protein</fullName>
    </submittedName>
</protein>
<dbReference type="Pfam" id="PF14252">
    <property type="entry name" value="DUF4347"/>
    <property type="match status" value="1"/>
</dbReference>
<feature type="domain" description="DUF4347" evidence="4">
    <location>
        <begin position="61"/>
        <end position="223"/>
    </location>
</feature>
<dbReference type="EMBL" id="JAMQBK010000087">
    <property type="protein sequence ID" value="MCM2374491.1"/>
    <property type="molecule type" value="Genomic_DNA"/>
</dbReference>
<evidence type="ECO:0000313" key="7">
    <source>
        <dbReference type="Proteomes" id="UP001202961"/>
    </source>
</evidence>
<dbReference type="InterPro" id="IPR025592">
    <property type="entry name" value="DUF4347"/>
</dbReference>
<dbReference type="Pfam" id="PF16841">
    <property type="entry name" value="CBM60"/>
    <property type="match status" value="3"/>
</dbReference>
<dbReference type="InterPro" id="IPR000772">
    <property type="entry name" value="Ricin_B_lectin"/>
</dbReference>
<accession>A0ABT0UCB2</accession>
<dbReference type="Gene3D" id="2.60.60.40">
    <property type="match status" value="3"/>
</dbReference>
<feature type="domain" description="Carbohydrate binding module xylan-binding" evidence="5">
    <location>
        <begin position="226"/>
        <end position="318"/>
    </location>
</feature>
<dbReference type="Gene3D" id="2.80.10.50">
    <property type="match status" value="1"/>
</dbReference>
<keyword evidence="1" id="KW-0732">Signal</keyword>
<dbReference type="Proteomes" id="UP001202961">
    <property type="component" value="Unassembled WGS sequence"/>
</dbReference>
<feature type="domain" description="Carbohydrate binding module xylan-binding" evidence="5">
    <location>
        <begin position="487"/>
        <end position="574"/>
    </location>
</feature>